<dbReference type="Gene3D" id="3.30.420.40">
    <property type="match status" value="2"/>
</dbReference>
<dbReference type="Pfam" id="PF00480">
    <property type="entry name" value="ROK"/>
    <property type="match status" value="1"/>
</dbReference>
<dbReference type="InterPro" id="IPR000600">
    <property type="entry name" value="ROK"/>
</dbReference>
<dbReference type="OrthoDB" id="9810372at2"/>
<dbReference type="CDD" id="cd23763">
    <property type="entry name" value="ASKHA_ATPase_ROK"/>
    <property type="match status" value="1"/>
</dbReference>
<dbReference type="Proteomes" id="UP000283538">
    <property type="component" value="Unassembled WGS sequence"/>
</dbReference>
<organism evidence="3 4">
    <name type="scientific">Bacteroides eggerthii</name>
    <dbReference type="NCBI Taxonomy" id="28111"/>
    <lineage>
        <taxon>Bacteria</taxon>
        <taxon>Pseudomonadati</taxon>
        <taxon>Bacteroidota</taxon>
        <taxon>Bacteroidia</taxon>
        <taxon>Bacteroidales</taxon>
        <taxon>Bacteroidaceae</taxon>
        <taxon>Bacteroides</taxon>
    </lineage>
</organism>
<dbReference type="GeneID" id="93071720"/>
<dbReference type="EMBL" id="QSLA01000005">
    <property type="protein sequence ID" value="RHF10013.1"/>
    <property type="molecule type" value="Genomic_DNA"/>
</dbReference>
<dbReference type="EMBL" id="UFSX01000001">
    <property type="protein sequence ID" value="SUV29832.1"/>
    <property type="molecule type" value="Genomic_DNA"/>
</dbReference>
<evidence type="ECO:0000313" key="2">
    <source>
        <dbReference type="EMBL" id="RHF10013.1"/>
    </source>
</evidence>
<reference evidence="3 4" key="1">
    <citation type="submission" date="2018-06" db="EMBL/GenBank/DDBJ databases">
        <authorList>
            <consortium name="Pathogen Informatics"/>
            <person name="Doyle S."/>
        </authorList>
    </citation>
    <scope>NUCLEOTIDE SEQUENCE [LARGE SCALE GENOMIC DNA]</scope>
    <source>
        <strain evidence="3 4">NCTC11155</strain>
    </source>
</reference>
<dbReference type="PANTHER" id="PTHR18964:SF149">
    <property type="entry name" value="BIFUNCTIONAL UDP-N-ACETYLGLUCOSAMINE 2-EPIMERASE_N-ACETYLMANNOSAMINE KINASE"/>
    <property type="match status" value="1"/>
</dbReference>
<evidence type="ECO:0000313" key="3">
    <source>
        <dbReference type="EMBL" id="SUV29832.1"/>
    </source>
</evidence>
<name>A0A380YTN3_9BACE</name>
<dbReference type="STRING" id="483216.BACEGG_01986"/>
<accession>A0A380YTN3</accession>
<keyword evidence="3" id="KW-0808">Transferase</keyword>
<protein>
    <submittedName>
        <fullName evidence="2">ROK family protein</fullName>
    </submittedName>
    <submittedName>
        <fullName evidence="3">Transcriptional regulator/sugar kinase</fullName>
    </submittedName>
</protein>
<evidence type="ECO:0000313" key="5">
    <source>
        <dbReference type="Proteomes" id="UP000283538"/>
    </source>
</evidence>
<gene>
    <name evidence="3" type="primary">mlc_2</name>
    <name evidence="2" type="ORF">DW701_06320</name>
    <name evidence="3" type="ORF">NCTC11155_01823</name>
</gene>
<dbReference type="SUPFAM" id="SSF53067">
    <property type="entry name" value="Actin-like ATPase domain"/>
    <property type="match status" value="1"/>
</dbReference>
<dbReference type="RefSeq" id="WP_004290293.1">
    <property type="nucleotide sequence ID" value="NZ_CABKNQ010000018.1"/>
</dbReference>
<sequence>MYEHDKRVVLTLDAGGTNFVFSAIQGNSQIIAPISFPSVSDNLDKCLANLLTGFDTVMKKLETLPVAISFAFPGPADYRNGVIGGNLPNFPSFRNGVALGPFLQHHYGIPVFIENDGNLFAYGEALSGALPMVNQQLSISGNTREYKNLLGITLGTGFGAGVVINNCLLNGDNGCGGDTWLMRNKKYPNMIAEESVSIRAVKRVYAELSGVKDKSLTPKDIFDIAEGIKEGDRQAAVASFGEMGEMAGSAIASALNIVDGLVVIGGGLAGASRYILPALIAELRSSVSMFSGETFPCVQMDVYNWEDEVERKDFLAPCDREVYIPGTEIKVPYNYSKRIAVLCSREGTSCSIMRGAYAYALQSIDN</sequence>
<reference evidence="2 5" key="2">
    <citation type="submission" date="2018-08" db="EMBL/GenBank/DDBJ databases">
        <title>A genome reference for cultivated species of the human gut microbiota.</title>
        <authorList>
            <person name="Zou Y."/>
            <person name="Xue W."/>
            <person name="Luo G."/>
        </authorList>
    </citation>
    <scope>NUCLEOTIDE SEQUENCE [LARGE SCALE GENOMIC DNA]</scope>
    <source>
        <strain evidence="2 5">AM26-26AC</strain>
    </source>
</reference>
<keyword evidence="3" id="KW-0418">Kinase</keyword>
<dbReference type="InterPro" id="IPR043129">
    <property type="entry name" value="ATPase_NBD"/>
</dbReference>
<dbReference type="Proteomes" id="UP000254424">
    <property type="component" value="Unassembled WGS sequence"/>
</dbReference>
<dbReference type="AlphaFoldDB" id="A0A380YTN3"/>
<evidence type="ECO:0000256" key="1">
    <source>
        <dbReference type="ARBA" id="ARBA00006479"/>
    </source>
</evidence>
<dbReference type="GO" id="GO:0016301">
    <property type="term" value="F:kinase activity"/>
    <property type="evidence" value="ECO:0007669"/>
    <property type="project" value="UniProtKB-KW"/>
</dbReference>
<proteinExistence type="inferred from homology"/>
<comment type="similarity">
    <text evidence="1">Belongs to the ROK (NagC/XylR) family.</text>
</comment>
<dbReference type="PANTHER" id="PTHR18964">
    <property type="entry name" value="ROK (REPRESSOR, ORF, KINASE) FAMILY"/>
    <property type="match status" value="1"/>
</dbReference>
<evidence type="ECO:0000313" key="4">
    <source>
        <dbReference type="Proteomes" id="UP000254424"/>
    </source>
</evidence>